<keyword evidence="5" id="KW-0966">Cell projection</keyword>
<dbReference type="InterPro" id="IPR003775">
    <property type="entry name" value="Flagellar_assembly_factor_FliW"/>
</dbReference>
<dbReference type="Gene3D" id="2.30.290.10">
    <property type="entry name" value="BH3618-like"/>
    <property type="match status" value="1"/>
</dbReference>
<dbReference type="InterPro" id="IPR024046">
    <property type="entry name" value="Flagellar_assmbl_FliW_dom_sf"/>
</dbReference>
<name>A0A3Q8S466_9BACL</name>
<keyword evidence="5" id="KW-0282">Flagellum</keyword>
<dbReference type="PANTHER" id="PTHR39190:SF1">
    <property type="entry name" value="FLAGELLAR ASSEMBLY FACTOR FLIW"/>
    <property type="match status" value="1"/>
</dbReference>
<dbReference type="GO" id="GO:0006417">
    <property type="term" value="P:regulation of translation"/>
    <property type="evidence" value="ECO:0007669"/>
    <property type="project" value="UniProtKB-KW"/>
</dbReference>
<accession>A0A3Q8S466</accession>
<dbReference type="EMBL" id="CP034248">
    <property type="protein sequence ID" value="AZK45911.1"/>
    <property type="molecule type" value="Genomic_DNA"/>
</dbReference>
<gene>
    <name evidence="4" type="primary">fliW</name>
    <name evidence="5" type="ORF">EIM92_06595</name>
</gene>
<dbReference type="KEGG" id="plen:EIM92_06595"/>
<dbReference type="PANTHER" id="PTHR39190">
    <property type="entry name" value="FLAGELLAR ASSEMBLY FACTOR FLIW"/>
    <property type="match status" value="1"/>
</dbReference>
<organism evidence="5 6">
    <name type="scientific">Paenibacillus lentus</name>
    <dbReference type="NCBI Taxonomy" id="1338368"/>
    <lineage>
        <taxon>Bacteria</taxon>
        <taxon>Bacillati</taxon>
        <taxon>Bacillota</taxon>
        <taxon>Bacilli</taxon>
        <taxon>Bacillales</taxon>
        <taxon>Paenibacillaceae</taxon>
        <taxon>Paenibacillus</taxon>
    </lineage>
</organism>
<proteinExistence type="inferred from homology"/>
<dbReference type="OrthoDB" id="9801235at2"/>
<keyword evidence="5" id="KW-0969">Cilium</keyword>
<dbReference type="Proteomes" id="UP000273145">
    <property type="component" value="Chromosome"/>
</dbReference>
<dbReference type="RefSeq" id="WP_125082005.1">
    <property type="nucleotide sequence ID" value="NZ_CP034248.1"/>
</dbReference>
<dbReference type="GO" id="GO:0044780">
    <property type="term" value="P:bacterial-type flagellum assembly"/>
    <property type="evidence" value="ECO:0007669"/>
    <property type="project" value="UniProtKB-UniRule"/>
</dbReference>
<evidence type="ECO:0000256" key="4">
    <source>
        <dbReference type="HAMAP-Rule" id="MF_01185"/>
    </source>
</evidence>
<keyword evidence="6" id="KW-1185">Reference proteome</keyword>
<reference evidence="5 6" key="1">
    <citation type="submission" date="2018-11" db="EMBL/GenBank/DDBJ databases">
        <title>Genome sequencing of Paenibacillus lentus DSM25539(T).</title>
        <authorList>
            <person name="Kook J.-K."/>
            <person name="Park S.-N."/>
            <person name="Lim Y.K."/>
        </authorList>
    </citation>
    <scope>NUCLEOTIDE SEQUENCE [LARGE SCALE GENOMIC DNA]</scope>
    <source>
        <strain evidence="5 6">DSM 25539</strain>
    </source>
</reference>
<sequence>MLSQFNNIDISFEGGIFGFEHLDRFMLEAIEDTPFAYLKSVEDENVSFITTSPFHWYMNYELKLDEGLKNKLKLKHEEDTLVLGIVTIKNPSEASTINLLAPLIINIQDKIGLQHVFHEQTDYKTQSPLFIEPTSRGEE</sequence>
<dbReference type="HAMAP" id="MF_01185">
    <property type="entry name" value="FliW"/>
    <property type="match status" value="1"/>
</dbReference>
<dbReference type="AlphaFoldDB" id="A0A3Q8S466"/>
<evidence type="ECO:0000313" key="5">
    <source>
        <dbReference type="EMBL" id="AZK45911.1"/>
    </source>
</evidence>
<comment type="subcellular location">
    <subcellularLocation>
        <location evidence="4">Cytoplasm</location>
    </subcellularLocation>
</comment>
<comment type="function">
    <text evidence="4">Acts as an anti-CsrA protein, binds CsrA and prevents it from repressing translation of its target genes, one of which is flagellin. Binds to flagellin and participates in the assembly of the flagellum.</text>
</comment>
<comment type="subunit">
    <text evidence="4">Interacts with translational regulator CsrA and flagellin(s).</text>
</comment>
<dbReference type="GO" id="GO:0005737">
    <property type="term" value="C:cytoplasm"/>
    <property type="evidence" value="ECO:0007669"/>
    <property type="project" value="UniProtKB-SubCell"/>
</dbReference>
<dbReference type="Pfam" id="PF02623">
    <property type="entry name" value="FliW"/>
    <property type="match status" value="1"/>
</dbReference>
<keyword evidence="1 4" id="KW-0963">Cytoplasm</keyword>
<evidence type="ECO:0000256" key="3">
    <source>
        <dbReference type="ARBA" id="ARBA00022845"/>
    </source>
</evidence>
<comment type="similarity">
    <text evidence="4">Belongs to the FliW family.</text>
</comment>
<keyword evidence="2 4" id="KW-1005">Bacterial flagellum biogenesis</keyword>
<evidence type="ECO:0000313" key="6">
    <source>
        <dbReference type="Proteomes" id="UP000273145"/>
    </source>
</evidence>
<protein>
    <recommendedName>
        <fullName evidence="4">Flagellar assembly factor FliW</fullName>
    </recommendedName>
</protein>
<evidence type="ECO:0000256" key="2">
    <source>
        <dbReference type="ARBA" id="ARBA00022795"/>
    </source>
</evidence>
<keyword evidence="4" id="KW-0143">Chaperone</keyword>
<dbReference type="SUPFAM" id="SSF141457">
    <property type="entry name" value="BH3618-like"/>
    <property type="match status" value="1"/>
</dbReference>
<evidence type="ECO:0000256" key="1">
    <source>
        <dbReference type="ARBA" id="ARBA00022490"/>
    </source>
</evidence>
<keyword evidence="3 4" id="KW-0810">Translation regulation</keyword>